<feature type="region of interest" description="Disordered" evidence="1">
    <location>
        <begin position="166"/>
        <end position="187"/>
    </location>
</feature>
<reference evidence="2 3" key="1">
    <citation type="submission" date="2023-12" db="EMBL/GenBank/DDBJ databases">
        <title>A high-quality genome assembly for Dillenia turbinata (Dilleniales).</title>
        <authorList>
            <person name="Chanderbali A."/>
        </authorList>
    </citation>
    <scope>NUCLEOTIDE SEQUENCE [LARGE SCALE GENOMIC DNA]</scope>
    <source>
        <strain evidence="2">LSX21</strain>
        <tissue evidence="2">Leaf</tissue>
    </source>
</reference>
<keyword evidence="3" id="KW-1185">Reference proteome</keyword>
<gene>
    <name evidence="2" type="ORF">RJ641_006416</name>
</gene>
<evidence type="ECO:0000313" key="2">
    <source>
        <dbReference type="EMBL" id="KAK6927825.1"/>
    </source>
</evidence>
<sequence length="187" mass="20911">MRKRAIQASRFMLQMMQAPLRADTAEQEDENGSRNLPGSVECTIQLPDFESGEEGHGICTAVEVSGFPTKKTPAEKSYILALFKILVLLHFWPSEQRAVKLMRTLLNCAAQSVVADKDPIKELKQMANHLTVIDKDPDQELSQEQLNAIFTRLELEFNHDLYNSPAIPPTPAPWSTRPAGQPVLEDA</sequence>
<protein>
    <submittedName>
        <fullName evidence="2">Uncharacterized protein</fullName>
    </submittedName>
</protein>
<dbReference type="GO" id="GO:0000796">
    <property type="term" value="C:condensin complex"/>
    <property type="evidence" value="ECO:0007669"/>
    <property type="project" value="InterPro"/>
</dbReference>
<dbReference type="AlphaFoldDB" id="A0AAN8ZA25"/>
<dbReference type="GO" id="GO:0000793">
    <property type="term" value="C:condensed chromosome"/>
    <property type="evidence" value="ECO:0007669"/>
    <property type="project" value="TreeGrafter"/>
</dbReference>
<comment type="caution">
    <text evidence="2">The sequence shown here is derived from an EMBL/GenBank/DDBJ whole genome shotgun (WGS) entry which is preliminary data.</text>
</comment>
<dbReference type="GO" id="GO:0007076">
    <property type="term" value="P:mitotic chromosome condensation"/>
    <property type="evidence" value="ECO:0007669"/>
    <property type="project" value="InterPro"/>
</dbReference>
<dbReference type="EMBL" id="JBAMMX010000014">
    <property type="protein sequence ID" value="KAK6927825.1"/>
    <property type="molecule type" value="Genomic_DNA"/>
</dbReference>
<evidence type="ECO:0000256" key="1">
    <source>
        <dbReference type="SAM" id="MobiDB-lite"/>
    </source>
</evidence>
<dbReference type="Proteomes" id="UP001370490">
    <property type="component" value="Unassembled WGS sequence"/>
</dbReference>
<dbReference type="InterPro" id="IPR027165">
    <property type="entry name" value="CND3"/>
</dbReference>
<proteinExistence type="predicted"/>
<accession>A0AAN8ZA25</accession>
<name>A0AAN8ZA25_9MAGN</name>
<organism evidence="2 3">
    <name type="scientific">Dillenia turbinata</name>
    <dbReference type="NCBI Taxonomy" id="194707"/>
    <lineage>
        <taxon>Eukaryota</taxon>
        <taxon>Viridiplantae</taxon>
        <taxon>Streptophyta</taxon>
        <taxon>Embryophyta</taxon>
        <taxon>Tracheophyta</taxon>
        <taxon>Spermatophyta</taxon>
        <taxon>Magnoliopsida</taxon>
        <taxon>eudicotyledons</taxon>
        <taxon>Gunneridae</taxon>
        <taxon>Pentapetalae</taxon>
        <taxon>Dilleniales</taxon>
        <taxon>Dilleniaceae</taxon>
        <taxon>Dillenia</taxon>
    </lineage>
</organism>
<dbReference type="PANTHER" id="PTHR14418:SF5">
    <property type="entry name" value="CONDENSIN COMPLEX SUBUNIT 3"/>
    <property type="match status" value="1"/>
</dbReference>
<evidence type="ECO:0000313" key="3">
    <source>
        <dbReference type="Proteomes" id="UP001370490"/>
    </source>
</evidence>
<dbReference type="PANTHER" id="PTHR14418">
    <property type="entry name" value="CONDENSIN COMPLEX SUBUNIT 3-RELATED"/>
    <property type="match status" value="1"/>
</dbReference>